<reference evidence="4 5" key="1">
    <citation type="submission" date="2016-05" db="EMBL/GenBank/DDBJ databases">
        <title>Pathogenic, phenotypic and molecular characterisation of Xanthomonas nasturtii sp. nov. and Xanthomonas floridensis sp. nov., new species of Xanthomonas associated with watercress production in Florida.</title>
        <authorList>
            <person name="Vicente J.G."/>
            <person name="Rothwell S."/>
            <person name="Holub E.B."/>
            <person name="Studholme D.J."/>
        </authorList>
    </citation>
    <scope>NUCLEOTIDE SEQUENCE [LARGE SCALE GENOMIC DNA]</scope>
    <source>
        <strain evidence="4 5">WHRI 8848</strain>
    </source>
</reference>
<feature type="region of interest" description="Disordered" evidence="1">
    <location>
        <begin position="58"/>
        <end position="86"/>
    </location>
</feature>
<protein>
    <submittedName>
        <fullName evidence="4">Uncharacterized protein</fullName>
    </submittedName>
</protein>
<evidence type="ECO:0000313" key="5">
    <source>
        <dbReference type="Proteomes" id="UP000077659"/>
    </source>
</evidence>
<keyword evidence="2" id="KW-0812">Transmembrane</keyword>
<keyword evidence="2" id="KW-1133">Transmembrane helix</keyword>
<organism evidence="4 5">
    <name type="scientific">Xanthomonas floridensis</name>
    <dbReference type="NCBI Taxonomy" id="1843580"/>
    <lineage>
        <taxon>Bacteria</taxon>
        <taxon>Pseudomonadati</taxon>
        <taxon>Pseudomonadota</taxon>
        <taxon>Gammaproteobacteria</taxon>
        <taxon>Lysobacterales</taxon>
        <taxon>Lysobacteraceae</taxon>
        <taxon>Xanthomonas</taxon>
    </lineage>
</organism>
<feature type="transmembrane region" description="Helical" evidence="2">
    <location>
        <begin position="7"/>
        <end position="27"/>
    </location>
</feature>
<dbReference type="RefSeq" id="WP_064508822.1">
    <property type="nucleotide sequence ID" value="NZ_JAYFSN010000017.1"/>
</dbReference>
<dbReference type="EMBL" id="JAYFSO010000005">
    <property type="protein sequence ID" value="MEA5123269.1"/>
    <property type="molecule type" value="Genomic_DNA"/>
</dbReference>
<keyword evidence="6" id="KW-1185">Reference proteome</keyword>
<keyword evidence="2" id="KW-0472">Membrane</keyword>
<gene>
    <name evidence="4" type="ORF">A7D17_15900</name>
    <name evidence="3" type="ORF">VB146_05175</name>
</gene>
<feature type="transmembrane region" description="Helical" evidence="2">
    <location>
        <begin position="33"/>
        <end position="49"/>
    </location>
</feature>
<proteinExistence type="predicted"/>
<comment type="caution">
    <text evidence="4">The sequence shown here is derived from an EMBL/GenBank/DDBJ whole genome shotgun (WGS) entry which is preliminary data.</text>
</comment>
<evidence type="ECO:0000313" key="6">
    <source>
        <dbReference type="Proteomes" id="UP001303614"/>
    </source>
</evidence>
<evidence type="ECO:0000256" key="1">
    <source>
        <dbReference type="SAM" id="MobiDB-lite"/>
    </source>
</evidence>
<sequence length="86" mass="9787">MTGRHYYRFLFLGESILFLAALAIFAYERNAHEISSALLVIAFVLSLHVPESLRNARARARAHRAQPKPATDITPDFPEQPRRGVR</sequence>
<accession>A0A1A9MC78</accession>
<dbReference type="Proteomes" id="UP000077659">
    <property type="component" value="Unassembled WGS sequence"/>
</dbReference>
<dbReference type="Proteomes" id="UP001303614">
    <property type="component" value="Unassembled WGS sequence"/>
</dbReference>
<evidence type="ECO:0000313" key="4">
    <source>
        <dbReference type="EMBL" id="OAG67671.1"/>
    </source>
</evidence>
<evidence type="ECO:0000256" key="2">
    <source>
        <dbReference type="SAM" id="Phobius"/>
    </source>
</evidence>
<evidence type="ECO:0000313" key="3">
    <source>
        <dbReference type="EMBL" id="MEA5123269.1"/>
    </source>
</evidence>
<dbReference type="STRING" id="1843580.A7D17_15900"/>
<dbReference type="EMBL" id="LXNG01000014">
    <property type="protein sequence ID" value="OAG67671.1"/>
    <property type="molecule type" value="Genomic_DNA"/>
</dbReference>
<name>A0A1A9MC78_9XANT</name>
<reference evidence="3 6" key="2">
    <citation type="submission" date="2023-12" db="EMBL/GenBank/DDBJ databases">
        <title>Genome sequencing of Xanthomonas floridensis.</title>
        <authorList>
            <person name="Greer S."/>
            <person name="Harrison J."/>
            <person name="Grant M."/>
            <person name="Vicente J."/>
            <person name="Studholme D."/>
        </authorList>
    </citation>
    <scope>NUCLEOTIDE SEQUENCE [LARGE SCALE GENOMIC DNA]</scope>
    <source>
        <strain evidence="3 6">WHRI 8848</strain>
    </source>
</reference>
<dbReference type="AlphaFoldDB" id="A0A1A9MC78"/>